<proteinExistence type="predicted"/>
<dbReference type="OrthoDB" id="5598852at2759"/>
<dbReference type="PANTHER" id="PTHR21310">
    <property type="entry name" value="AMINOGLYCOSIDE PHOSPHOTRANSFERASE-RELATED-RELATED"/>
    <property type="match status" value="1"/>
</dbReference>
<comment type="caution">
    <text evidence="2">The sequence shown here is derived from an EMBL/GenBank/DDBJ whole genome shotgun (WGS) entry which is preliminary data.</text>
</comment>
<evidence type="ECO:0000259" key="1">
    <source>
        <dbReference type="Pfam" id="PF01636"/>
    </source>
</evidence>
<gene>
    <name evidence="2" type="ORF">EDB81DRAFT_876438</name>
</gene>
<dbReference type="Gene3D" id="3.90.1200.10">
    <property type="match status" value="1"/>
</dbReference>
<evidence type="ECO:0000313" key="3">
    <source>
        <dbReference type="Proteomes" id="UP000738349"/>
    </source>
</evidence>
<dbReference type="EMBL" id="JAGMUV010000002">
    <property type="protein sequence ID" value="KAH7170410.1"/>
    <property type="molecule type" value="Genomic_DNA"/>
</dbReference>
<reference evidence="2" key="1">
    <citation type="journal article" date="2021" name="Nat. Commun.">
        <title>Genetic determinants of endophytism in the Arabidopsis root mycobiome.</title>
        <authorList>
            <person name="Mesny F."/>
            <person name="Miyauchi S."/>
            <person name="Thiergart T."/>
            <person name="Pickel B."/>
            <person name="Atanasova L."/>
            <person name="Karlsson M."/>
            <person name="Huettel B."/>
            <person name="Barry K.W."/>
            <person name="Haridas S."/>
            <person name="Chen C."/>
            <person name="Bauer D."/>
            <person name="Andreopoulos W."/>
            <person name="Pangilinan J."/>
            <person name="LaButti K."/>
            <person name="Riley R."/>
            <person name="Lipzen A."/>
            <person name="Clum A."/>
            <person name="Drula E."/>
            <person name="Henrissat B."/>
            <person name="Kohler A."/>
            <person name="Grigoriev I.V."/>
            <person name="Martin F.M."/>
            <person name="Hacquard S."/>
        </authorList>
    </citation>
    <scope>NUCLEOTIDE SEQUENCE</scope>
    <source>
        <strain evidence="2">MPI-CAGE-AT-0147</strain>
    </source>
</reference>
<protein>
    <recommendedName>
        <fullName evidence="1">Aminoglycoside phosphotransferase domain-containing protein</fullName>
    </recommendedName>
</protein>
<keyword evidence="3" id="KW-1185">Reference proteome</keyword>
<organism evidence="2 3">
    <name type="scientific">Dactylonectria macrodidyma</name>
    <dbReference type="NCBI Taxonomy" id="307937"/>
    <lineage>
        <taxon>Eukaryota</taxon>
        <taxon>Fungi</taxon>
        <taxon>Dikarya</taxon>
        <taxon>Ascomycota</taxon>
        <taxon>Pezizomycotina</taxon>
        <taxon>Sordariomycetes</taxon>
        <taxon>Hypocreomycetidae</taxon>
        <taxon>Hypocreales</taxon>
        <taxon>Nectriaceae</taxon>
        <taxon>Dactylonectria</taxon>
    </lineage>
</organism>
<evidence type="ECO:0000313" key="2">
    <source>
        <dbReference type="EMBL" id="KAH7170410.1"/>
    </source>
</evidence>
<dbReference type="InterPro" id="IPR002575">
    <property type="entry name" value="Aminoglycoside_PTrfase"/>
</dbReference>
<feature type="domain" description="Aminoglycoside phosphotransferase" evidence="1">
    <location>
        <begin position="112"/>
        <end position="249"/>
    </location>
</feature>
<sequence>MSVQTHDSDELFSEETRDDDDFFARNGFDTHMKEACHIFARTRYPGIDIVPVRSQGYCSYTLAISTTHLLQFRSEIYKLDLKVCEDARLIFGSLVPRVQFVGNVPDCRLGKSERRLHVYIQERIPGITLKEFQKLEIMPKEWQGKCRRRLVEDLAEMFAISLHHGRLGTDTGDDEGFTKGHVGSSIRWRLDLLKRLREKLLRDAVNETASRIDKIEGLPWCLTHGDLVPANIMVDPSTGHLTGLIDWAEGEWLPFGIGLYGLEEALGSEDGLTGFQFCEDHNQLRIAFWGKLIELTAVAEMDSSSLWIQNAGLAQKLGILLWRGIAFEDGRIDRLVEAGRDDLELQKLRLFLSATCVPGVLNDDNEQKLEFLKEGEILELKPVDMSG</sequence>
<accession>A0A9P9FN64</accession>
<dbReference type="Proteomes" id="UP000738349">
    <property type="component" value="Unassembled WGS sequence"/>
</dbReference>
<dbReference type="PANTHER" id="PTHR21310:SF59">
    <property type="entry name" value="AMINOGLYCOSIDE PHOSPHOTRANSFERASE DOMAIN-CONTAINING PROTEIN"/>
    <property type="match status" value="1"/>
</dbReference>
<dbReference type="AlphaFoldDB" id="A0A9P9FN64"/>
<dbReference type="SUPFAM" id="SSF56112">
    <property type="entry name" value="Protein kinase-like (PK-like)"/>
    <property type="match status" value="1"/>
</dbReference>
<dbReference type="InterPro" id="IPR011009">
    <property type="entry name" value="Kinase-like_dom_sf"/>
</dbReference>
<dbReference type="Pfam" id="PF01636">
    <property type="entry name" value="APH"/>
    <property type="match status" value="1"/>
</dbReference>
<name>A0A9P9FN64_9HYPO</name>
<dbReference type="InterPro" id="IPR051678">
    <property type="entry name" value="AGP_Transferase"/>
</dbReference>